<gene>
    <name evidence="1" type="ORF">PTTW11_01997</name>
</gene>
<evidence type="ECO:0000313" key="1">
    <source>
        <dbReference type="EMBL" id="CAE7010343.1"/>
    </source>
</evidence>
<sequence length="599" mass="68136">MEGATLASGQIELNADVKAAIVDHIGVYSDLRALTLTCKDWNYLVTKRLYENIVFDIRNPDGQLLAFQQCLAIGAWRNLQYARSLSLLDIWPESSITCKLPPPKEWDPREKVLLLLDVLQSFPKNKLRRFRYLSLSPINAAIVNLLAQSQQSIEELHVPCGSLQRLISPKTRQLTAAFKSEHEQTDGFVEIALATSALESLTLVHVQDMFMFDMFEDVDPDAVVEVYWKDSVNSILFDHKKVVTSQLTIQGCLPLTFPPTIFDMSKLTRLAFFDCRFSLAKNLCCSPDLQNLTHFTLYTHDDISELDIISLRTMFLRNQGIHHLCPHFPGLSKTPLEPRVSDAEGLPNAHSSYLWPTRNSLRTLSLFDECSLFDNDEELLSKSSLEFVCKEIHGLNQLAIRAPELQHRNSRSILKLKRYRHEFVLEYLEPIKYLKGLNILQLYQPQLRAVPKAKVRADPALNTQEFATLFFQWAHASCPHLKVLVWGLSKETPDSAVIDCLRTDDMEVRTDSINGVEKIPQQYFIKQVVEVYNGATQISAVAVPRSRIREDFPELDIISCDTIWFDPLGRLAREDDVDLNNSSVLKHKAGCGLAQRNIG</sequence>
<proteinExistence type="predicted"/>
<organism evidence="1 2">
    <name type="scientific">Pyrenophora teres f. teres</name>
    <dbReference type="NCBI Taxonomy" id="97479"/>
    <lineage>
        <taxon>Eukaryota</taxon>
        <taxon>Fungi</taxon>
        <taxon>Dikarya</taxon>
        <taxon>Ascomycota</taxon>
        <taxon>Pezizomycotina</taxon>
        <taxon>Dothideomycetes</taxon>
        <taxon>Pleosporomycetidae</taxon>
        <taxon>Pleosporales</taxon>
        <taxon>Pleosporineae</taxon>
        <taxon>Pleosporaceae</taxon>
        <taxon>Pyrenophora</taxon>
    </lineage>
</organism>
<dbReference type="EMBL" id="HG992978">
    <property type="protein sequence ID" value="CAE7010343.1"/>
    <property type="molecule type" value="Genomic_DNA"/>
</dbReference>
<dbReference type="Proteomes" id="UP000472372">
    <property type="component" value="Chromosome 2"/>
</dbReference>
<evidence type="ECO:0000313" key="2">
    <source>
        <dbReference type="Proteomes" id="UP000472372"/>
    </source>
</evidence>
<protein>
    <submittedName>
        <fullName evidence="1">Uncharacterized protein</fullName>
    </submittedName>
</protein>
<dbReference type="AlphaFoldDB" id="A0A6S6VG64"/>
<accession>A0A6S6VG64</accession>
<name>A0A6S6VG64_9PLEO</name>
<reference evidence="1" key="1">
    <citation type="submission" date="2021-02" db="EMBL/GenBank/DDBJ databases">
        <authorList>
            <person name="Syme A R."/>
            <person name="Syme A R."/>
            <person name="Moolhuijzen P."/>
        </authorList>
    </citation>
    <scope>NUCLEOTIDE SEQUENCE</scope>
    <source>
        <strain evidence="1">W1-1</strain>
    </source>
</reference>